<dbReference type="Pfam" id="PF00005">
    <property type="entry name" value="ABC_tran"/>
    <property type="match status" value="1"/>
</dbReference>
<organism evidence="5 6">
    <name type="scientific">Staphylothermus marinus (strain ATCC 43588 / DSM 3639 / JCM 9404 / F1)</name>
    <dbReference type="NCBI Taxonomy" id="399550"/>
    <lineage>
        <taxon>Archaea</taxon>
        <taxon>Thermoproteota</taxon>
        <taxon>Thermoprotei</taxon>
        <taxon>Desulfurococcales</taxon>
        <taxon>Desulfurococcaceae</taxon>
        <taxon>Staphylothermus</taxon>
    </lineage>
</organism>
<evidence type="ECO:0000259" key="4">
    <source>
        <dbReference type="PROSITE" id="PS50893"/>
    </source>
</evidence>
<sequence>MSSEPVVEIKDLVAGYYVAKGFRSLFKKFTPVLRNINLTIYRGEKVAIIGESGAGKTTLIKIMLGLIKPRHGEVRVLGYTPYSLKRREKRLLAKKIGYVPQDPSRSLNPRLKVRRILYEPLEALGIDGEEAEKRVFESLKHVHLHRAVLDYYPDQLSGGMMQRVLIARALVHKPEILILDEPTSALDVSIQAQIINILNEIYEKLKPTMITVTHDIPVAQYLAEKAIILYKGEIVEEASFQEIIENPKHPYTRTLIQSYTLPVKP</sequence>
<keyword evidence="3" id="KW-0067">ATP-binding</keyword>
<dbReference type="STRING" id="399550.Smar_0270"/>
<evidence type="ECO:0000256" key="3">
    <source>
        <dbReference type="ARBA" id="ARBA00022840"/>
    </source>
</evidence>
<dbReference type="AlphaFoldDB" id="A3DL73"/>
<name>A3DL73_STAMF</name>
<dbReference type="PROSITE" id="PS00211">
    <property type="entry name" value="ABC_TRANSPORTER_1"/>
    <property type="match status" value="1"/>
</dbReference>
<accession>A3DL73</accession>
<dbReference type="InterPro" id="IPR013563">
    <property type="entry name" value="Oligopep_ABC_C"/>
</dbReference>
<dbReference type="PANTHER" id="PTHR43776">
    <property type="entry name" value="TRANSPORT ATP-BINDING PROTEIN"/>
    <property type="match status" value="1"/>
</dbReference>
<gene>
    <name evidence="5" type="ordered locus">Smar_0270</name>
</gene>
<evidence type="ECO:0000256" key="2">
    <source>
        <dbReference type="ARBA" id="ARBA00022741"/>
    </source>
</evidence>
<protein>
    <submittedName>
        <fullName evidence="5">ABC transporter related</fullName>
    </submittedName>
</protein>
<proteinExistence type="predicted"/>
<dbReference type="InterPro" id="IPR027417">
    <property type="entry name" value="P-loop_NTPase"/>
</dbReference>
<evidence type="ECO:0000313" key="6">
    <source>
        <dbReference type="Proteomes" id="UP000000254"/>
    </source>
</evidence>
<dbReference type="InterPro" id="IPR003439">
    <property type="entry name" value="ABC_transporter-like_ATP-bd"/>
</dbReference>
<keyword evidence="1" id="KW-0813">Transport</keyword>
<dbReference type="PANTHER" id="PTHR43776:SF8">
    <property type="entry name" value="ABC TRANSPORTER, ATP-BINDING PROTEIN"/>
    <property type="match status" value="1"/>
</dbReference>
<dbReference type="GeneID" id="4906659"/>
<dbReference type="GO" id="GO:0016887">
    <property type="term" value="F:ATP hydrolysis activity"/>
    <property type="evidence" value="ECO:0007669"/>
    <property type="project" value="InterPro"/>
</dbReference>
<dbReference type="Pfam" id="PF08352">
    <property type="entry name" value="oligo_HPY"/>
    <property type="match status" value="1"/>
</dbReference>
<dbReference type="GO" id="GO:0055085">
    <property type="term" value="P:transmembrane transport"/>
    <property type="evidence" value="ECO:0007669"/>
    <property type="project" value="UniProtKB-ARBA"/>
</dbReference>
<dbReference type="eggNOG" id="arCOG00204">
    <property type="taxonomic scope" value="Archaea"/>
</dbReference>
<feature type="domain" description="ABC transporter" evidence="4">
    <location>
        <begin position="7"/>
        <end position="256"/>
    </location>
</feature>
<evidence type="ECO:0000256" key="1">
    <source>
        <dbReference type="ARBA" id="ARBA00022448"/>
    </source>
</evidence>
<dbReference type="KEGG" id="smr:Smar_0270"/>
<dbReference type="OrthoDB" id="18209at2157"/>
<dbReference type="CDD" id="cd03257">
    <property type="entry name" value="ABC_NikE_OppD_transporters"/>
    <property type="match status" value="1"/>
</dbReference>
<evidence type="ECO:0000313" key="5">
    <source>
        <dbReference type="EMBL" id="ABN69383.1"/>
    </source>
</evidence>
<dbReference type="Gene3D" id="3.40.50.300">
    <property type="entry name" value="P-loop containing nucleotide triphosphate hydrolases"/>
    <property type="match status" value="1"/>
</dbReference>
<dbReference type="PROSITE" id="PS50893">
    <property type="entry name" value="ABC_TRANSPORTER_2"/>
    <property type="match status" value="1"/>
</dbReference>
<reference evidence="5 6" key="2">
    <citation type="journal article" date="2009" name="Stand. Genomic Sci.">
        <title>Complete genome sequence of Staphylothermus marinus Stetter and Fiala 1986 type strain F1.</title>
        <authorList>
            <person name="Anderson I.J."/>
            <person name="Sun H."/>
            <person name="Lapidus A."/>
            <person name="Copeland A."/>
            <person name="Glavina Del Rio T."/>
            <person name="Tice H."/>
            <person name="Dalin E."/>
            <person name="Lucas S."/>
            <person name="Barry K."/>
            <person name="Land M."/>
            <person name="Richardson P."/>
            <person name="Huber H."/>
            <person name="Kyrpides N.C."/>
        </authorList>
    </citation>
    <scope>NUCLEOTIDE SEQUENCE [LARGE SCALE GENOMIC DNA]</scope>
    <source>
        <strain evidence="6">ATCC 43588 / DSM 3639 / JCM 9404 / F1</strain>
    </source>
</reference>
<dbReference type="Proteomes" id="UP000000254">
    <property type="component" value="Chromosome"/>
</dbReference>
<keyword evidence="2" id="KW-0547">Nucleotide-binding</keyword>
<dbReference type="GO" id="GO:0005524">
    <property type="term" value="F:ATP binding"/>
    <property type="evidence" value="ECO:0007669"/>
    <property type="project" value="UniProtKB-KW"/>
</dbReference>
<keyword evidence="6" id="KW-1185">Reference proteome</keyword>
<dbReference type="HOGENOM" id="CLU_000604_1_23_2"/>
<dbReference type="EMBL" id="CP000575">
    <property type="protein sequence ID" value="ABN69383.1"/>
    <property type="molecule type" value="Genomic_DNA"/>
</dbReference>
<dbReference type="SUPFAM" id="SSF52540">
    <property type="entry name" value="P-loop containing nucleoside triphosphate hydrolases"/>
    <property type="match status" value="1"/>
</dbReference>
<dbReference type="InterPro" id="IPR050319">
    <property type="entry name" value="ABC_transp_ATP-bind"/>
</dbReference>
<dbReference type="RefSeq" id="WP_011838574.1">
    <property type="nucleotide sequence ID" value="NC_009033.1"/>
</dbReference>
<dbReference type="SMART" id="SM00382">
    <property type="entry name" value="AAA"/>
    <property type="match status" value="1"/>
</dbReference>
<dbReference type="InterPro" id="IPR017871">
    <property type="entry name" value="ABC_transporter-like_CS"/>
</dbReference>
<dbReference type="InterPro" id="IPR003593">
    <property type="entry name" value="AAA+_ATPase"/>
</dbReference>
<dbReference type="GO" id="GO:0015833">
    <property type="term" value="P:peptide transport"/>
    <property type="evidence" value="ECO:0007669"/>
    <property type="project" value="InterPro"/>
</dbReference>
<reference evidence="6" key="1">
    <citation type="journal article" date="2009" name="BMC Genomics">
        <title>The complete genome sequence of Staphylothermus marinus reveals differences in sulfur metabolism among heterotrophic Crenarchaeota.</title>
        <authorList>
            <person name="Anderson I.J."/>
            <person name="Dharmarajan L."/>
            <person name="Rodriguez J."/>
            <person name="Hooper S."/>
            <person name="Porat I."/>
            <person name="Ulrich L.E."/>
            <person name="Elkins J.G."/>
            <person name="Mavromatis K."/>
            <person name="Sun H."/>
            <person name="Land M."/>
            <person name="Lapidus A."/>
            <person name="Lucas S."/>
            <person name="Barry K."/>
            <person name="Huber H."/>
            <person name="Zhulin I.B."/>
            <person name="Whitman W.B."/>
            <person name="Mukhopadhyay B."/>
            <person name="Woese C."/>
            <person name="Bristow J."/>
            <person name="Kyrpides N."/>
        </authorList>
    </citation>
    <scope>NUCLEOTIDE SEQUENCE [LARGE SCALE GENOMIC DNA]</scope>
    <source>
        <strain evidence="6">ATCC 43588 / DSM 3639 / JCM 9404 / F1</strain>
    </source>
</reference>